<evidence type="ECO:0000259" key="1">
    <source>
        <dbReference type="Pfam" id="PF20058"/>
    </source>
</evidence>
<dbReference type="EMBL" id="CP018135">
    <property type="protein sequence ID" value="APF40613.1"/>
    <property type="molecule type" value="Genomic_DNA"/>
</dbReference>
<proteinExistence type="predicted"/>
<organism evidence="2 3">
    <name type="scientific">Neomicrococcus aestuarii</name>
    <dbReference type="NCBI Taxonomy" id="556325"/>
    <lineage>
        <taxon>Bacteria</taxon>
        <taxon>Bacillati</taxon>
        <taxon>Actinomycetota</taxon>
        <taxon>Actinomycetes</taxon>
        <taxon>Micrococcales</taxon>
        <taxon>Micrococcaceae</taxon>
        <taxon>Neomicrococcus</taxon>
    </lineage>
</organism>
<dbReference type="OrthoDB" id="4408226at2"/>
<name>A0A1L2ZMI1_9MICC</name>
<keyword evidence="3" id="KW-1185">Reference proteome</keyword>
<dbReference type="STRING" id="556325.BHE16_05805"/>
<dbReference type="RefSeq" id="WP_071894094.1">
    <property type="nucleotide sequence ID" value="NZ_CP018135.1"/>
</dbReference>
<evidence type="ECO:0000313" key="3">
    <source>
        <dbReference type="Proteomes" id="UP000183530"/>
    </source>
</evidence>
<gene>
    <name evidence="2" type="ORF">BHE16_05805</name>
</gene>
<reference evidence="2 3" key="1">
    <citation type="submission" date="2016-11" db="EMBL/GenBank/DDBJ databases">
        <title>Genome sequencing of Zhihengliuella aestuarii B18 antagonistic to Plasmodiophora brassicae.</title>
        <authorList>
            <person name="Luo Y."/>
        </authorList>
    </citation>
    <scope>NUCLEOTIDE SEQUENCE [LARGE SCALE GENOMIC DNA]</scope>
    <source>
        <strain evidence="2 3">B18</strain>
    </source>
</reference>
<protein>
    <recommendedName>
        <fullName evidence="1">DUF6457 domain-containing protein</fullName>
    </recommendedName>
</protein>
<dbReference type="Pfam" id="PF20058">
    <property type="entry name" value="DUF6457"/>
    <property type="match status" value="1"/>
</dbReference>
<dbReference type="InterPro" id="IPR045598">
    <property type="entry name" value="DUF6457"/>
</dbReference>
<dbReference type="Proteomes" id="UP000183530">
    <property type="component" value="Chromosome"/>
</dbReference>
<accession>A0A1L2ZMI1</accession>
<dbReference type="AlphaFoldDB" id="A0A1L2ZMI1"/>
<dbReference type="KEGG" id="nae:BHE16_05805"/>
<evidence type="ECO:0000313" key="2">
    <source>
        <dbReference type="EMBL" id="APF40613.1"/>
    </source>
</evidence>
<sequence length="100" mass="10775">MENTSPELTQEQKDRVLREWSRELLDRFELEDVDLDIDALLGLAGVAAHQVIRPAAPLTTFVVGLAAGMAAASGQTTMDNAISSAVKHARSIIKSRSETA</sequence>
<feature type="domain" description="DUF6457" evidence="1">
    <location>
        <begin position="13"/>
        <end position="98"/>
    </location>
</feature>